<keyword evidence="12 16" id="KW-0630">Potassium</keyword>
<evidence type="ECO:0000256" key="8">
    <source>
        <dbReference type="ARBA" id="ARBA00022679"/>
    </source>
</evidence>
<evidence type="ECO:0000256" key="6">
    <source>
        <dbReference type="ARBA" id="ARBA00012102"/>
    </source>
</evidence>
<feature type="binding site" evidence="16">
    <location>
        <begin position="16"/>
        <end position="23"/>
    </location>
    <ligand>
        <name>ATP</name>
        <dbReference type="ChEBI" id="CHEBI:30616"/>
    </ligand>
</feature>
<dbReference type="GO" id="GO:0005737">
    <property type="term" value="C:cytoplasm"/>
    <property type="evidence" value="ECO:0007669"/>
    <property type="project" value="UniProtKB-SubCell"/>
</dbReference>
<evidence type="ECO:0000313" key="18">
    <source>
        <dbReference type="Proteomes" id="UP000016638"/>
    </source>
</evidence>
<dbReference type="Pfam" id="PF03309">
    <property type="entry name" value="Pan_kinase"/>
    <property type="match status" value="1"/>
</dbReference>
<evidence type="ECO:0000313" key="17">
    <source>
        <dbReference type="EMBL" id="ERL10232.1"/>
    </source>
</evidence>
<comment type="caution">
    <text evidence="17">The sequence shown here is derived from an EMBL/GenBank/DDBJ whole genome shotgun (WGS) entry which is preliminary data.</text>
</comment>
<comment type="similarity">
    <text evidence="14 16">Belongs to the type III pantothenate kinase family.</text>
</comment>
<dbReference type="AlphaFoldDB" id="U2V4F5"/>
<comment type="subcellular location">
    <subcellularLocation>
        <location evidence="3 16">Cytoplasm</location>
    </subcellularLocation>
</comment>
<dbReference type="GO" id="GO:0046872">
    <property type="term" value="F:metal ion binding"/>
    <property type="evidence" value="ECO:0007669"/>
    <property type="project" value="UniProtKB-KW"/>
</dbReference>
<accession>U2V4F5</accession>
<evidence type="ECO:0000256" key="11">
    <source>
        <dbReference type="ARBA" id="ARBA00022840"/>
    </source>
</evidence>
<reference evidence="17 18" key="1">
    <citation type="submission" date="2013-08" db="EMBL/GenBank/DDBJ databases">
        <authorList>
            <person name="Durkin A.S."/>
            <person name="Haft D.R."/>
            <person name="McCorrison J."/>
            <person name="Torralba M."/>
            <person name="Gillis M."/>
            <person name="Haft D.H."/>
            <person name="Methe B."/>
            <person name="Sutton G."/>
            <person name="Nelson K.E."/>
        </authorList>
    </citation>
    <scope>NUCLEOTIDE SEQUENCE [LARGE SCALE GENOMIC DNA]</scope>
    <source>
        <strain evidence="17 18">F0195</strain>
    </source>
</reference>
<dbReference type="Gene3D" id="3.30.420.40">
    <property type="match status" value="2"/>
</dbReference>
<dbReference type="PANTHER" id="PTHR34265:SF1">
    <property type="entry name" value="TYPE III PANTOTHENATE KINASE"/>
    <property type="match status" value="1"/>
</dbReference>
<comment type="pathway">
    <text evidence="4 16">Cofactor biosynthesis; coenzyme A biosynthesis; CoA from (R)-pantothenate: step 1/5.</text>
</comment>
<comment type="subunit">
    <text evidence="5 16">Homodimer.</text>
</comment>
<keyword evidence="16" id="KW-0479">Metal-binding</keyword>
<evidence type="ECO:0000256" key="4">
    <source>
        <dbReference type="ARBA" id="ARBA00005225"/>
    </source>
</evidence>
<dbReference type="Proteomes" id="UP000016638">
    <property type="component" value="Unassembled WGS sequence"/>
</dbReference>
<keyword evidence="10 16" id="KW-0418">Kinase</keyword>
<feature type="binding site" evidence="16">
    <location>
        <position position="197"/>
    </location>
    <ligand>
        <name>substrate</name>
    </ligand>
</feature>
<evidence type="ECO:0000256" key="16">
    <source>
        <dbReference type="HAMAP-Rule" id="MF_01274"/>
    </source>
</evidence>
<dbReference type="UniPathway" id="UPA00241">
    <property type="reaction ID" value="UER00352"/>
</dbReference>
<dbReference type="GO" id="GO:0005524">
    <property type="term" value="F:ATP binding"/>
    <property type="evidence" value="ECO:0007669"/>
    <property type="project" value="UniProtKB-UniRule"/>
</dbReference>
<comment type="cofactor">
    <cofactor evidence="16">
        <name>NH4(+)</name>
        <dbReference type="ChEBI" id="CHEBI:28938"/>
    </cofactor>
    <cofactor evidence="16">
        <name>K(+)</name>
        <dbReference type="ChEBI" id="CHEBI:29103"/>
    </cofactor>
    <text evidence="16">A monovalent cation. Ammonium or potassium.</text>
</comment>
<feature type="binding site" evidence="16">
    <location>
        <position position="145"/>
    </location>
    <ligand>
        <name>ATP</name>
        <dbReference type="ChEBI" id="CHEBI:30616"/>
    </ligand>
</feature>
<evidence type="ECO:0000256" key="12">
    <source>
        <dbReference type="ARBA" id="ARBA00022958"/>
    </source>
</evidence>
<evidence type="ECO:0000256" key="15">
    <source>
        <dbReference type="ARBA" id="ARBA00040883"/>
    </source>
</evidence>
<evidence type="ECO:0000256" key="13">
    <source>
        <dbReference type="ARBA" id="ARBA00022993"/>
    </source>
</evidence>
<dbReference type="PANTHER" id="PTHR34265">
    <property type="entry name" value="TYPE III PANTOTHENATE KINASE"/>
    <property type="match status" value="1"/>
</dbReference>
<dbReference type="RefSeq" id="WP_021725248.1">
    <property type="nucleotide sequence ID" value="NZ_AWEZ01000016.1"/>
</dbReference>
<dbReference type="EC" id="2.7.1.33" evidence="6 16"/>
<dbReference type="InterPro" id="IPR043129">
    <property type="entry name" value="ATPase_NBD"/>
</dbReference>
<dbReference type="GO" id="GO:0004594">
    <property type="term" value="F:pantothenate kinase activity"/>
    <property type="evidence" value="ECO:0007669"/>
    <property type="project" value="UniProtKB-UniRule"/>
</dbReference>
<protein>
    <recommendedName>
        <fullName evidence="15 16">Type III pantothenate kinase</fullName>
        <ecNumber evidence="6 16">2.7.1.33</ecNumber>
    </recommendedName>
    <alternativeName>
        <fullName evidence="16">PanK-III</fullName>
    </alternativeName>
    <alternativeName>
        <fullName evidence="16">Pantothenic acid kinase</fullName>
    </alternativeName>
</protein>
<dbReference type="GO" id="GO:0015937">
    <property type="term" value="P:coenzyme A biosynthetic process"/>
    <property type="evidence" value="ECO:0007669"/>
    <property type="project" value="UniProtKB-UniRule"/>
</dbReference>
<evidence type="ECO:0000256" key="1">
    <source>
        <dbReference type="ARBA" id="ARBA00001206"/>
    </source>
</evidence>
<evidence type="ECO:0000256" key="14">
    <source>
        <dbReference type="ARBA" id="ARBA00038036"/>
    </source>
</evidence>
<proteinExistence type="inferred from homology"/>
<comment type="catalytic activity">
    <reaction evidence="1 16">
        <text>(R)-pantothenate + ATP = (R)-4'-phosphopantothenate + ADP + H(+)</text>
        <dbReference type="Rhea" id="RHEA:16373"/>
        <dbReference type="ChEBI" id="CHEBI:10986"/>
        <dbReference type="ChEBI" id="CHEBI:15378"/>
        <dbReference type="ChEBI" id="CHEBI:29032"/>
        <dbReference type="ChEBI" id="CHEBI:30616"/>
        <dbReference type="ChEBI" id="CHEBI:456216"/>
        <dbReference type="EC" id="2.7.1.33"/>
    </reaction>
</comment>
<dbReference type="eggNOG" id="COG1521">
    <property type="taxonomic scope" value="Bacteria"/>
</dbReference>
<organism evidence="17 18">
    <name type="scientific">Olsenella profusa F0195</name>
    <dbReference type="NCBI Taxonomy" id="1125712"/>
    <lineage>
        <taxon>Bacteria</taxon>
        <taxon>Bacillati</taxon>
        <taxon>Actinomycetota</taxon>
        <taxon>Coriobacteriia</taxon>
        <taxon>Coriobacteriales</taxon>
        <taxon>Atopobiaceae</taxon>
        <taxon>Olsenella</taxon>
    </lineage>
</organism>
<gene>
    <name evidence="16" type="primary">coaX</name>
    <name evidence="17" type="ORF">HMPREF1316_2185</name>
</gene>
<sequence>MAGAQNVTTGVVLAVDVGNTTTSLGLFEGGGHASDEPTCTWELSTPQRLTVDEVALRMRQVMGEPPTGEVMGAILSCVVPALSDVWERALGRLGRCRPYVVGPGLRTGLPMRYRDPSEIGPDRIADAVAARERHGTPVIAVDLGTTLNLEVVGRDGSFLGGLIAPGLAAGAQSLSQHAARLPMIELAVPEAAIGRSTREAMLAGVVLGEVARIDGLLDRVFAELGEDAPIVLTGEGATRVAKLVSHDVIVDATLALRGLHQLYLLNARR</sequence>
<comment type="cofactor">
    <cofactor evidence="2">
        <name>K(+)</name>
        <dbReference type="ChEBI" id="CHEBI:29103"/>
    </cofactor>
</comment>
<feature type="binding site" evidence="16">
    <location>
        <position position="113"/>
    </location>
    <ligand>
        <name>substrate</name>
    </ligand>
</feature>
<keyword evidence="8 16" id="KW-0808">Transferase</keyword>
<feature type="active site" description="Proton acceptor" evidence="16">
    <location>
        <position position="122"/>
    </location>
</feature>
<keyword evidence="11 16" id="KW-0067">ATP-binding</keyword>
<dbReference type="HAMAP" id="MF_01274">
    <property type="entry name" value="Pantothen_kinase_3"/>
    <property type="match status" value="1"/>
</dbReference>
<keyword evidence="13 16" id="KW-0173">Coenzyme A biosynthesis</keyword>
<evidence type="ECO:0000256" key="5">
    <source>
        <dbReference type="ARBA" id="ARBA00011738"/>
    </source>
</evidence>
<dbReference type="InterPro" id="IPR004619">
    <property type="entry name" value="Type_III_PanK"/>
</dbReference>
<keyword evidence="7 16" id="KW-0963">Cytoplasm</keyword>
<evidence type="ECO:0000256" key="2">
    <source>
        <dbReference type="ARBA" id="ARBA00001958"/>
    </source>
</evidence>
<keyword evidence="18" id="KW-1185">Reference proteome</keyword>
<dbReference type="NCBIfam" id="TIGR00671">
    <property type="entry name" value="baf"/>
    <property type="match status" value="1"/>
</dbReference>
<feature type="binding site" evidence="16">
    <location>
        <begin position="120"/>
        <end position="123"/>
    </location>
    <ligand>
        <name>substrate</name>
    </ligand>
</feature>
<dbReference type="EMBL" id="AWEZ01000016">
    <property type="protein sequence ID" value="ERL10232.1"/>
    <property type="molecule type" value="Genomic_DNA"/>
</dbReference>
<evidence type="ECO:0000256" key="7">
    <source>
        <dbReference type="ARBA" id="ARBA00022490"/>
    </source>
</evidence>
<evidence type="ECO:0000256" key="3">
    <source>
        <dbReference type="ARBA" id="ARBA00004496"/>
    </source>
</evidence>
<name>U2V4F5_9ACTN</name>
<evidence type="ECO:0000256" key="9">
    <source>
        <dbReference type="ARBA" id="ARBA00022741"/>
    </source>
</evidence>
<dbReference type="OrthoDB" id="9804707at2"/>
<dbReference type="PATRIC" id="fig|1125712.3.peg.418"/>
<feature type="binding site" evidence="16">
    <location>
        <position position="142"/>
    </location>
    <ligand>
        <name>K(+)</name>
        <dbReference type="ChEBI" id="CHEBI:29103"/>
    </ligand>
</feature>
<comment type="function">
    <text evidence="16">Catalyzes the phosphorylation of pantothenate (Pan), the first step in CoA biosynthesis.</text>
</comment>
<dbReference type="SUPFAM" id="SSF53067">
    <property type="entry name" value="Actin-like ATPase domain"/>
    <property type="match status" value="2"/>
</dbReference>
<keyword evidence="9 16" id="KW-0547">Nucleotide-binding</keyword>
<dbReference type="CDD" id="cd24015">
    <property type="entry name" value="ASKHA_NBD_PanK-III"/>
    <property type="match status" value="1"/>
</dbReference>
<dbReference type="STRING" id="1125712.HMPREF1316_2185"/>
<evidence type="ECO:0000256" key="10">
    <source>
        <dbReference type="ARBA" id="ARBA00022777"/>
    </source>
</evidence>